<proteinExistence type="inferred from homology"/>
<evidence type="ECO:0000256" key="3">
    <source>
        <dbReference type="ARBA" id="ARBA00022471"/>
    </source>
</evidence>
<evidence type="ECO:0000256" key="2">
    <source>
        <dbReference type="ARBA" id="ARBA00005581"/>
    </source>
</evidence>
<evidence type="ECO:0000256" key="1">
    <source>
        <dbReference type="ARBA" id="ARBA00004613"/>
    </source>
</evidence>
<keyword evidence="5" id="KW-0732">Signal</keyword>
<evidence type="ECO:0000256" key="4">
    <source>
        <dbReference type="ARBA" id="ARBA00022525"/>
    </source>
</evidence>
<evidence type="ECO:0000313" key="6">
    <source>
        <dbReference type="EMBL" id="KAB5573174.1"/>
    </source>
</evidence>
<dbReference type="InterPro" id="IPR027902">
    <property type="entry name" value="DUF4487"/>
</dbReference>
<comment type="subcellular location">
    <subcellularLocation>
        <location evidence="1">Secreted</location>
    </subcellularLocation>
</comment>
<keyword evidence="7" id="KW-1185">Reference proteome</keyword>
<dbReference type="Pfam" id="PF05938">
    <property type="entry name" value="Self-incomp_S1"/>
    <property type="match status" value="1"/>
</dbReference>
<accession>A0A5N5P0G4</accession>
<comment type="similarity">
    <text evidence="2">Belongs to the plant self-incompatibility (S1) protein family.</text>
</comment>
<dbReference type="Pfam" id="PF14868">
    <property type="entry name" value="DUF4487"/>
    <property type="match status" value="1"/>
</dbReference>
<name>A0A5N5P0G4_9ROSI</name>
<keyword evidence="4" id="KW-0964">Secreted</keyword>
<dbReference type="AlphaFoldDB" id="A0A5N5P0G4"/>
<dbReference type="PANTHER" id="PTHR36702">
    <property type="entry name" value="HOLLIDAY JUNCTION RESOLVASE"/>
    <property type="match status" value="1"/>
</dbReference>
<comment type="caution">
    <text evidence="6">The sequence shown here is derived from an EMBL/GenBank/DDBJ whole genome shotgun (WGS) entry which is preliminary data.</text>
</comment>
<sequence>MERKSSSKELQNLLQAIKSSDVVESRIELFDKLRDFDLLEKSDLDPVIECLTVSSILHLDAYCLLNKSILSVATKYVDSGLSGCLVQFLVLGTKASGWCGKHLKMTAMSTEDSQEEHSNLFFQLLLDLLSLSSASVVALTRHPVSIDNASAAIVERFILEQLNLIKDIVSEIKSVSSFGSELLKAAQTVIDTVMGLCKRYFDAVNWDLCDARLEKDENNIDSERANIMNHVTNITKRTAEKLCELGILAGNDGGNLVTILNVSWKGVVTLLQQGKRVSKEMLSVQNIIVTLISLVNKPLRCAAEAWSSSLKETISLTEARRAFLPSKFYLTTVVKISSLYPCQAYLVYKEVTLCVLAISTFKILLSHEKLLNTASEVLSELLEKTSIDLLNSLLNSTELKQEHKFELLDWLFSDESCSNSMHEGSSIFYRMTSMVEIFSVSCEAMSEARLLLLGRVALFHNLLRNSMVLEEDIRIKITRKFRWFLDMLVHEDVYSFVLDLQIPVPYGSGKALELVWQPMFSALLHALKTFMIVVSSSFALEELEAFLLENLFHPHFLCWEIVMELWCFMARYAEMDKVNSVIDKLCSLMKLLESPESFLIPGSPMRKVARIICLLANGTTPLADRVYSSVVGDGRSQLSSVMFVALLLEGFSLNSLCDSIRSNAKEKIITDYFGFIGSFNDKMLTTCSSGAIGIPVHALSASLRAQQVSISDVDMKTLKFLVAIIRNFRNPGEKIRKEHYLKLLSETLGIVSHMKHLYKSDEMEGVILELQTLFVSAPAASSTQLYQCKPYLALFMGGLGDMEMIESDDCAKSAAVWELYHMLFRERHWALVHLAIRAFGYFAARTTCNQLWRFVPQNASLSYDLISGNEASEERFMSELKAFLEKETALLTTTPSMEQLELLVTEGMTLKEMVQQISRIHVNVTECGSIASKKRRKLPDGISRGVELLQSGLKLIGGGISQWQENHSESYELHDKFLSHLSCLEDVVAHLTGLAVSLAIGLIFMSINQPEYFCGLEYDVRVINGFTNNSSLPLVIWCSSDSNDLGGRALQQGDDFSWRLQINFWCGNHFRCTVKWDATRRRFDAFKVPRDLQRCSLFRKCSWLVREDGFYFSNDEVNWKKDFSWS</sequence>
<dbReference type="GO" id="GO:0005576">
    <property type="term" value="C:extracellular region"/>
    <property type="evidence" value="ECO:0007669"/>
    <property type="project" value="UniProtKB-SubCell"/>
</dbReference>
<reference evidence="7" key="1">
    <citation type="journal article" date="2019" name="Gigascience">
        <title>De novo genome assembly of the endangered Acer yangbiense, a plant species with extremely small populations endemic to Yunnan Province, China.</title>
        <authorList>
            <person name="Yang J."/>
            <person name="Wariss H.M."/>
            <person name="Tao L."/>
            <person name="Zhang R."/>
            <person name="Yun Q."/>
            <person name="Hollingsworth P."/>
            <person name="Dao Z."/>
            <person name="Luo G."/>
            <person name="Guo H."/>
            <person name="Ma Y."/>
            <person name="Sun W."/>
        </authorList>
    </citation>
    <scope>NUCLEOTIDE SEQUENCE [LARGE SCALE GENOMIC DNA]</scope>
    <source>
        <strain evidence="7">cv. br00</strain>
    </source>
</reference>
<evidence type="ECO:0000313" key="7">
    <source>
        <dbReference type="Proteomes" id="UP000326939"/>
    </source>
</evidence>
<dbReference type="InterPro" id="IPR010264">
    <property type="entry name" value="Self-incomp_S1"/>
</dbReference>
<protein>
    <submittedName>
        <fullName evidence="6">Uncharacterized protein</fullName>
    </submittedName>
</protein>
<dbReference type="GO" id="GO:0060320">
    <property type="term" value="P:rejection of self pollen"/>
    <property type="evidence" value="ECO:0007669"/>
    <property type="project" value="UniProtKB-KW"/>
</dbReference>
<dbReference type="EMBL" id="VDCV01000001">
    <property type="protein sequence ID" value="KAB5573174.1"/>
    <property type="molecule type" value="Genomic_DNA"/>
</dbReference>
<gene>
    <name evidence="6" type="ORF">DKX38_000368</name>
</gene>
<evidence type="ECO:0000256" key="5">
    <source>
        <dbReference type="ARBA" id="ARBA00022729"/>
    </source>
</evidence>
<keyword evidence="3" id="KW-0713">Self-incompatibility</keyword>
<organism evidence="6 7">
    <name type="scientific">Salix brachista</name>
    <dbReference type="NCBI Taxonomy" id="2182728"/>
    <lineage>
        <taxon>Eukaryota</taxon>
        <taxon>Viridiplantae</taxon>
        <taxon>Streptophyta</taxon>
        <taxon>Embryophyta</taxon>
        <taxon>Tracheophyta</taxon>
        <taxon>Spermatophyta</taxon>
        <taxon>Magnoliopsida</taxon>
        <taxon>eudicotyledons</taxon>
        <taxon>Gunneridae</taxon>
        <taxon>Pentapetalae</taxon>
        <taxon>rosids</taxon>
        <taxon>fabids</taxon>
        <taxon>Malpighiales</taxon>
        <taxon>Salicaceae</taxon>
        <taxon>Saliceae</taxon>
        <taxon>Salix</taxon>
    </lineage>
</organism>
<dbReference type="PANTHER" id="PTHR36702:SF1">
    <property type="entry name" value="HOLLIDAY JUNCTION RESOLVASE"/>
    <property type="match status" value="1"/>
</dbReference>
<dbReference type="Proteomes" id="UP000326939">
    <property type="component" value="Chromosome 1"/>
</dbReference>